<dbReference type="AlphaFoldDB" id="K2RIY5"/>
<dbReference type="OrthoDB" id="3944762at2759"/>
<proteinExistence type="predicted"/>
<name>K2RIY5_MACPH</name>
<dbReference type="Proteomes" id="UP000007129">
    <property type="component" value="Unassembled WGS sequence"/>
</dbReference>
<sequence>MRDLSSASTKKDSRSTPAVGISVYFDWNGDMRLFLDADHDPRAFVVETKAMTSEYGREIPLPDESGGLKILLNIAHLNFDWVPQELVFEDLLAVAVLTENYGTTKLVRPWVKKWLQSNASLVDEPEYEEWVWIARAFGESEVFEKLSRRLALERSVNQGGKFVTPQDKALDPAGLTDHFPAGIMG</sequence>
<organism evidence="1 2">
    <name type="scientific">Macrophomina phaseolina (strain MS6)</name>
    <name type="common">Charcoal rot fungus</name>
    <dbReference type="NCBI Taxonomy" id="1126212"/>
    <lineage>
        <taxon>Eukaryota</taxon>
        <taxon>Fungi</taxon>
        <taxon>Dikarya</taxon>
        <taxon>Ascomycota</taxon>
        <taxon>Pezizomycotina</taxon>
        <taxon>Dothideomycetes</taxon>
        <taxon>Dothideomycetes incertae sedis</taxon>
        <taxon>Botryosphaeriales</taxon>
        <taxon>Botryosphaeriaceae</taxon>
        <taxon>Macrophomina</taxon>
    </lineage>
</organism>
<gene>
    <name evidence="1" type="ORF">MPH_08243</name>
</gene>
<reference evidence="1 2" key="1">
    <citation type="journal article" date="2012" name="BMC Genomics">
        <title>Tools to kill: Genome of one of the most destructive plant pathogenic fungi Macrophomina phaseolina.</title>
        <authorList>
            <person name="Islam M.S."/>
            <person name="Haque M.S."/>
            <person name="Islam M.M."/>
            <person name="Emdad E.M."/>
            <person name="Halim A."/>
            <person name="Hossen Q.M.M."/>
            <person name="Hossain M.Z."/>
            <person name="Ahmed B."/>
            <person name="Rahim S."/>
            <person name="Rahman M.S."/>
            <person name="Alam M.M."/>
            <person name="Hou S."/>
            <person name="Wan X."/>
            <person name="Saito J.A."/>
            <person name="Alam M."/>
        </authorList>
    </citation>
    <scope>NUCLEOTIDE SEQUENCE [LARGE SCALE GENOMIC DNA]</scope>
    <source>
        <strain evidence="1 2">MS6</strain>
    </source>
</reference>
<evidence type="ECO:0000313" key="1">
    <source>
        <dbReference type="EMBL" id="EKG14563.1"/>
    </source>
</evidence>
<protein>
    <submittedName>
        <fullName evidence="1">Uncharacterized protein</fullName>
    </submittedName>
</protein>
<dbReference type="InParanoid" id="K2RIY5"/>
<evidence type="ECO:0000313" key="2">
    <source>
        <dbReference type="Proteomes" id="UP000007129"/>
    </source>
</evidence>
<dbReference type="eggNOG" id="ENOG502STXW">
    <property type="taxonomic scope" value="Eukaryota"/>
</dbReference>
<accession>K2RIY5</accession>
<comment type="caution">
    <text evidence="1">The sequence shown here is derived from an EMBL/GenBank/DDBJ whole genome shotgun (WGS) entry which is preliminary data.</text>
</comment>
<dbReference type="HOGENOM" id="CLU_1461585_0_0_1"/>
<dbReference type="STRING" id="1126212.K2RIY5"/>
<dbReference type="VEuPathDB" id="FungiDB:MPH_08243"/>
<dbReference type="EMBL" id="AHHD01000344">
    <property type="protein sequence ID" value="EKG14563.1"/>
    <property type="molecule type" value="Genomic_DNA"/>
</dbReference>